<dbReference type="Proteomes" id="UP000535020">
    <property type="component" value="Unassembled WGS sequence"/>
</dbReference>
<organism evidence="1 2">
    <name type="scientific">Flavobacterium agri</name>
    <dbReference type="NCBI Taxonomy" id="2743471"/>
    <lineage>
        <taxon>Bacteria</taxon>
        <taxon>Pseudomonadati</taxon>
        <taxon>Bacteroidota</taxon>
        <taxon>Flavobacteriia</taxon>
        <taxon>Flavobacteriales</taxon>
        <taxon>Flavobacteriaceae</taxon>
        <taxon>Flavobacterium</taxon>
    </lineage>
</organism>
<name>A0A7Y8Y2H0_9FLAO</name>
<accession>A0A7Y8Y2H0</accession>
<gene>
    <name evidence="1" type="ORF">HZF10_10635</name>
</gene>
<comment type="caution">
    <text evidence="1">The sequence shown here is derived from an EMBL/GenBank/DDBJ whole genome shotgun (WGS) entry which is preliminary data.</text>
</comment>
<evidence type="ECO:0000313" key="1">
    <source>
        <dbReference type="EMBL" id="NYA71379.1"/>
    </source>
</evidence>
<dbReference type="AlphaFoldDB" id="A0A7Y8Y2H0"/>
<evidence type="ECO:0000313" key="2">
    <source>
        <dbReference type="Proteomes" id="UP000535020"/>
    </source>
</evidence>
<dbReference type="RefSeq" id="WP_176006190.1">
    <property type="nucleotide sequence ID" value="NZ_JABWMI010000011.1"/>
</dbReference>
<dbReference type="EMBL" id="JACBJI010000004">
    <property type="protein sequence ID" value="NYA71379.1"/>
    <property type="molecule type" value="Genomic_DNA"/>
</dbReference>
<sequence>MKHDDELIFDLAIDNVPHYKDTILVSRLGANCYVEKVLRTIAESEKNPIKLDSIRQVYGIKDFLYRDALLNLVYRNSDCETEWDIPSGKTWKFVSKQEADVFISKPIYMKDSEFAAVEIRFRNLGLIQVYRKINGVWTEFGTMCPIFFGHKAKFRKPKE</sequence>
<protein>
    <submittedName>
        <fullName evidence="1">Uncharacterized protein</fullName>
    </submittedName>
</protein>
<reference evidence="1 2" key="1">
    <citation type="submission" date="2020-07" db="EMBL/GenBank/DDBJ databases">
        <authorList>
            <person name="Sun Q."/>
        </authorList>
    </citation>
    <scope>NUCLEOTIDE SEQUENCE [LARGE SCALE GENOMIC DNA]</scope>
    <source>
        <strain evidence="1 2">MAH-1</strain>
    </source>
</reference>
<proteinExistence type="predicted"/>
<keyword evidence="2" id="KW-1185">Reference proteome</keyword>